<evidence type="ECO:0000256" key="18">
    <source>
        <dbReference type="ARBA" id="ARBA00022837"/>
    </source>
</evidence>
<comment type="subcellular location">
    <subcellularLocation>
        <location evidence="1">Cell projection</location>
        <location evidence="1">Cilium</location>
    </subcellularLocation>
    <subcellularLocation>
        <location evidence="6">Cytoplasmic vesicle</location>
    </subcellularLocation>
    <subcellularLocation>
        <location evidence="8">Golgi apparatus</location>
    </subcellularLocation>
    <subcellularLocation>
        <location evidence="2">Mitochondrion inner membrane</location>
    </subcellularLocation>
    <subcellularLocation>
        <location evidence="9">Mitochondrion intermembrane space</location>
    </subcellularLocation>
    <subcellularLocation>
        <location evidence="3">Mitochondrion outer membrane</location>
    </subcellularLocation>
    <subcellularLocation>
        <location evidence="4">Rough endoplasmic reticulum</location>
    </subcellularLocation>
    <subcellularLocation>
        <location evidence="7">Secreted</location>
        <location evidence="7">Extracellular exosome</location>
    </subcellularLocation>
    <subcellularLocation>
        <location evidence="5">Secreted</location>
        <location evidence="5">Extracellular space</location>
        <location evidence="5">Extracellular matrix</location>
    </subcellularLocation>
</comment>
<evidence type="ECO:0000313" key="34">
    <source>
        <dbReference type="Proteomes" id="UP000694412"/>
    </source>
</evidence>
<keyword evidence="11" id="KW-0964">Secreted</keyword>
<dbReference type="Ensembl" id="ENSCJPT00005037429.1">
    <property type="protein sequence ID" value="ENSCJPP00005027741.1"/>
    <property type="gene ID" value="ENSCJPG00005021460.1"/>
</dbReference>
<dbReference type="GeneTree" id="ENSGT00940000158561"/>
<dbReference type="GO" id="GO:0046872">
    <property type="term" value="F:metal ion binding"/>
    <property type="evidence" value="ECO:0007669"/>
    <property type="project" value="UniProtKB-KW"/>
</dbReference>
<evidence type="ECO:0000256" key="8">
    <source>
        <dbReference type="ARBA" id="ARBA00004555"/>
    </source>
</evidence>
<evidence type="ECO:0000256" key="30">
    <source>
        <dbReference type="SAM" id="Coils"/>
    </source>
</evidence>
<dbReference type="GO" id="GO:0005929">
    <property type="term" value="C:cilium"/>
    <property type="evidence" value="ECO:0007669"/>
    <property type="project" value="UniProtKB-SubCell"/>
</dbReference>
<evidence type="ECO:0000256" key="22">
    <source>
        <dbReference type="ARBA" id="ARBA00023128"/>
    </source>
</evidence>
<dbReference type="PROSITE" id="PS51132">
    <property type="entry name" value="OLF"/>
    <property type="match status" value="1"/>
</dbReference>
<evidence type="ECO:0000313" key="33">
    <source>
        <dbReference type="Ensembl" id="ENSCJPP00005027741.1"/>
    </source>
</evidence>
<dbReference type="GO" id="GO:0005794">
    <property type="term" value="C:Golgi apparatus"/>
    <property type="evidence" value="ECO:0007669"/>
    <property type="project" value="UniProtKB-SubCell"/>
</dbReference>
<feature type="coiled-coil region" evidence="30">
    <location>
        <begin position="121"/>
        <end position="162"/>
    </location>
</feature>
<dbReference type="Proteomes" id="UP000694412">
    <property type="component" value="Chromosome 8"/>
</dbReference>
<sequence>DGRRQSGVPIGTMPGAWLSLLLLAGGIAPSARGDPAALLRRENDGSGRCTYSFTVASPGEASCPEAGAVAQLRDELAALTARLSRLEGAGGVGGMGGSGPRGADVSGVWSRGPQRAAPGGCEELQRAKERLEEEKGRLEREKEELGRRLESSAREIARLRAAQCPSGTGGVPGRDTLRSASKGQCWGWESAGILCAPSCGELAWVGEPVVLGRADTIAGKYGVWMKDPEPVAPFTRETTWRVDTVGTEVRQLFQYEAAEQLARGYPAKVHVLPRPLESTGAVVYRGHHLMSPELR</sequence>
<evidence type="ECO:0000256" key="19">
    <source>
        <dbReference type="ARBA" id="ARBA00023034"/>
    </source>
</evidence>
<evidence type="ECO:0000256" key="1">
    <source>
        <dbReference type="ARBA" id="ARBA00004138"/>
    </source>
</evidence>
<evidence type="ECO:0000256" key="5">
    <source>
        <dbReference type="ARBA" id="ARBA00004498"/>
    </source>
</evidence>
<name>A0A8C2UIF2_COTJA</name>
<evidence type="ECO:0000256" key="17">
    <source>
        <dbReference type="ARBA" id="ARBA00022824"/>
    </source>
</evidence>
<dbReference type="GO" id="GO:0001649">
    <property type="term" value="P:osteoblast differentiation"/>
    <property type="evidence" value="ECO:0007669"/>
    <property type="project" value="TreeGrafter"/>
</dbReference>
<evidence type="ECO:0000256" key="31">
    <source>
        <dbReference type="SAM" id="SignalP"/>
    </source>
</evidence>
<dbReference type="InterPro" id="IPR003112">
    <property type="entry name" value="Olfac-like_dom"/>
</dbReference>
<evidence type="ECO:0000256" key="10">
    <source>
        <dbReference type="ARBA" id="ARBA00017216"/>
    </source>
</evidence>
<evidence type="ECO:0000256" key="3">
    <source>
        <dbReference type="ARBA" id="ARBA00004294"/>
    </source>
</evidence>
<keyword evidence="21" id="KW-0969">Cilium</keyword>
<dbReference type="AlphaFoldDB" id="A0A8C2UIF2"/>
<evidence type="ECO:0000256" key="21">
    <source>
        <dbReference type="ARBA" id="ARBA00023069"/>
    </source>
</evidence>
<evidence type="ECO:0000256" key="9">
    <source>
        <dbReference type="ARBA" id="ARBA00004569"/>
    </source>
</evidence>
<keyword evidence="15" id="KW-1000">Mitochondrion outer membrane</keyword>
<keyword evidence="17" id="KW-0256">Endoplasmic reticulum</keyword>
<evidence type="ECO:0000256" key="28">
    <source>
        <dbReference type="ARBA" id="ARBA00023329"/>
    </source>
</evidence>
<dbReference type="InterPro" id="IPR050605">
    <property type="entry name" value="Olfactomedin-like_domain"/>
</dbReference>
<keyword evidence="20 30" id="KW-0175">Coiled coil</keyword>
<evidence type="ECO:0000256" key="29">
    <source>
        <dbReference type="PROSITE-ProRule" id="PRU00446"/>
    </source>
</evidence>
<dbReference type="GO" id="GO:0005741">
    <property type="term" value="C:mitochondrial outer membrane"/>
    <property type="evidence" value="ECO:0007669"/>
    <property type="project" value="UniProtKB-SubCell"/>
</dbReference>
<evidence type="ECO:0000256" key="13">
    <source>
        <dbReference type="ARBA" id="ARBA00022723"/>
    </source>
</evidence>
<evidence type="ECO:0000256" key="16">
    <source>
        <dbReference type="ARBA" id="ARBA00022792"/>
    </source>
</evidence>
<reference evidence="33" key="2">
    <citation type="submission" date="2025-08" db="UniProtKB">
        <authorList>
            <consortium name="Ensembl"/>
        </authorList>
    </citation>
    <scope>IDENTIFICATION</scope>
</reference>
<dbReference type="Pfam" id="PF02191">
    <property type="entry name" value="OLF"/>
    <property type="match status" value="1"/>
</dbReference>
<keyword evidence="23" id="KW-0472">Membrane</keyword>
<keyword evidence="16" id="KW-0999">Mitochondrion inner membrane</keyword>
<evidence type="ECO:0000256" key="24">
    <source>
        <dbReference type="ARBA" id="ARBA00023139"/>
    </source>
</evidence>
<accession>A0A8C2UIF2</accession>
<evidence type="ECO:0000256" key="26">
    <source>
        <dbReference type="ARBA" id="ARBA00023273"/>
    </source>
</evidence>
<evidence type="ECO:0000256" key="14">
    <source>
        <dbReference type="ARBA" id="ARBA00022729"/>
    </source>
</evidence>
<dbReference type="PANTHER" id="PTHR23192">
    <property type="entry name" value="OLFACTOMEDIN-RELATED"/>
    <property type="match status" value="1"/>
</dbReference>
<dbReference type="GO" id="GO:0005743">
    <property type="term" value="C:mitochondrial inner membrane"/>
    <property type="evidence" value="ECO:0007669"/>
    <property type="project" value="UniProtKB-SubCell"/>
</dbReference>
<feature type="domain" description="Olfactomedin-like" evidence="32">
    <location>
        <begin position="198"/>
        <end position="295"/>
    </location>
</feature>
<evidence type="ECO:0000256" key="20">
    <source>
        <dbReference type="ARBA" id="ARBA00023054"/>
    </source>
</evidence>
<dbReference type="PANTHER" id="PTHR23192:SF33">
    <property type="entry name" value="MYOCILIN"/>
    <property type="match status" value="1"/>
</dbReference>
<evidence type="ECO:0000256" key="6">
    <source>
        <dbReference type="ARBA" id="ARBA00004541"/>
    </source>
</evidence>
<evidence type="ECO:0000256" key="23">
    <source>
        <dbReference type="ARBA" id="ARBA00023136"/>
    </source>
</evidence>
<evidence type="ECO:0000256" key="25">
    <source>
        <dbReference type="ARBA" id="ARBA00023157"/>
    </source>
</evidence>
<dbReference type="GO" id="GO:0005791">
    <property type="term" value="C:rough endoplasmic reticulum"/>
    <property type="evidence" value="ECO:0007669"/>
    <property type="project" value="UniProtKB-SubCell"/>
</dbReference>
<evidence type="ECO:0000256" key="27">
    <source>
        <dbReference type="ARBA" id="ARBA00023288"/>
    </source>
</evidence>
<keyword evidence="19" id="KW-0333">Golgi apparatus</keyword>
<keyword evidence="14 31" id="KW-0732">Signal</keyword>
<evidence type="ECO:0000256" key="12">
    <source>
        <dbReference type="ARBA" id="ARBA00022530"/>
    </source>
</evidence>
<feature type="signal peptide" evidence="31">
    <location>
        <begin position="1"/>
        <end position="33"/>
    </location>
</feature>
<organism evidence="33 34">
    <name type="scientific">Coturnix japonica</name>
    <name type="common">Japanese quail</name>
    <name type="synonym">Coturnix coturnix japonica</name>
    <dbReference type="NCBI Taxonomy" id="93934"/>
    <lineage>
        <taxon>Eukaryota</taxon>
        <taxon>Metazoa</taxon>
        <taxon>Chordata</taxon>
        <taxon>Craniata</taxon>
        <taxon>Vertebrata</taxon>
        <taxon>Euteleostomi</taxon>
        <taxon>Archelosauria</taxon>
        <taxon>Archosauria</taxon>
        <taxon>Dinosauria</taxon>
        <taxon>Saurischia</taxon>
        <taxon>Theropoda</taxon>
        <taxon>Coelurosauria</taxon>
        <taxon>Aves</taxon>
        <taxon>Neognathae</taxon>
        <taxon>Galloanserae</taxon>
        <taxon>Galliformes</taxon>
        <taxon>Phasianidae</taxon>
        <taxon>Perdicinae</taxon>
        <taxon>Coturnix</taxon>
    </lineage>
</organism>
<dbReference type="GO" id="GO:0005615">
    <property type="term" value="C:extracellular space"/>
    <property type="evidence" value="ECO:0007669"/>
    <property type="project" value="TreeGrafter"/>
</dbReference>
<keyword evidence="34" id="KW-1185">Reference proteome</keyword>
<keyword evidence="28" id="KW-0968">Cytoplasmic vesicle</keyword>
<reference evidence="33" key="1">
    <citation type="submission" date="2015-11" db="EMBL/GenBank/DDBJ databases">
        <authorList>
            <consortium name="International Coturnix japonica Genome Analysis Consortium"/>
            <person name="Warren W."/>
            <person name="Burt D.W."/>
            <person name="Antin P.B."/>
            <person name="Lanford R."/>
            <person name="Gros J."/>
            <person name="Wilson R.K."/>
        </authorList>
    </citation>
    <scope>NUCLEOTIDE SEQUENCE [LARGE SCALE GENOMIC DNA]</scope>
</reference>
<evidence type="ECO:0000256" key="2">
    <source>
        <dbReference type="ARBA" id="ARBA00004273"/>
    </source>
</evidence>
<proteinExistence type="predicted"/>
<evidence type="ECO:0000256" key="15">
    <source>
        <dbReference type="ARBA" id="ARBA00022787"/>
    </source>
</evidence>
<dbReference type="GO" id="GO:0005758">
    <property type="term" value="C:mitochondrial intermembrane space"/>
    <property type="evidence" value="ECO:0007669"/>
    <property type="project" value="UniProtKB-SubCell"/>
</dbReference>
<dbReference type="GO" id="GO:0031410">
    <property type="term" value="C:cytoplasmic vesicle"/>
    <property type="evidence" value="ECO:0007669"/>
    <property type="project" value="UniProtKB-SubCell"/>
</dbReference>
<keyword evidence="26" id="KW-0966">Cell projection</keyword>
<keyword evidence="27" id="KW-0449">Lipoprotein</keyword>
<dbReference type="GO" id="GO:0007165">
    <property type="term" value="P:signal transduction"/>
    <property type="evidence" value="ECO:0007669"/>
    <property type="project" value="TreeGrafter"/>
</dbReference>
<reference evidence="33" key="3">
    <citation type="submission" date="2025-09" db="UniProtKB">
        <authorList>
            <consortium name="Ensembl"/>
        </authorList>
    </citation>
    <scope>IDENTIFICATION</scope>
</reference>
<keyword evidence="25" id="KW-1015">Disulfide bond</keyword>
<evidence type="ECO:0000256" key="7">
    <source>
        <dbReference type="ARBA" id="ARBA00004550"/>
    </source>
</evidence>
<evidence type="ECO:0000256" key="11">
    <source>
        <dbReference type="ARBA" id="ARBA00022525"/>
    </source>
</evidence>
<keyword evidence="24" id="KW-0564">Palmitate</keyword>
<keyword evidence="18" id="KW-0106">Calcium</keyword>
<protein>
    <recommendedName>
        <fullName evidence="10">Myocilin</fullName>
    </recommendedName>
</protein>
<feature type="chain" id="PRO_5034459479" description="Myocilin" evidence="31">
    <location>
        <begin position="34"/>
        <end position="295"/>
    </location>
</feature>
<gene>
    <name evidence="33" type="primary">MYOC</name>
</gene>
<evidence type="ECO:0000256" key="4">
    <source>
        <dbReference type="ARBA" id="ARBA00004427"/>
    </source>
</evidence>
<keyword evidence="22" id="KW-0496">Mitochondrion</keyword>
<keyword evidence="13" id="KW-0479">Metal-binding</keyword>
<evidence type="ECO:0000259" key="32">
    <source>
        <dbReference type="PROSITE" id="PS51132"/>
    </source>
</evidence>
<keyword evidence="12" id="KW-0272">Extracellular matrix</keyword>
<comment type="caution">
    <text evidence="29">Lacks conserved residue(s) required for the propagation of feature annotation.</text>
</comment>